<accession>A0AAP0ECQ9</accession>
<name>A0AAP0ECQ9_9MAGN</name>
<evidence type="ECO:0000313" key="2">
    <source>
        <dbReference type="EMBL" id="KAK9090865.1"/>
    </source>
</evidence>
<comment type="caution">
    <text evidence="2">The sequence shown here is derived from an EMBL/GenBank/DDBJ whole genome shotgun (WGS) entry which is preliminary data.</text>
</comment>
<reference evidence="2 3" key="1">
    <citation type="submission" date="2024-01" db="EMBL/GenBank/DDBJ databases">
        <title>Genome assemblies of Stephania.</title>
        <authorList>
            <person name="Yang L."/>
        </authorList>
    </citation>
    <scope>NUCLEOTIDE SEQUENCE [LARGE SCALE GENOMIC DNA]</scope>
    <source>
        <strain evidence="2">QJT</strain>
        <tissue evidence="2">Leaf</tissue>
    </source>
</reference>
<dbReference type="Gene3D" id="3.40.50.620">
    <property type="entry name" value="HUPs"/>
    <property type="match status" value="1"/>
</dbReference>
<dbReference type="EMBL" id="JBBNAE010000010">
    <property type="protein sequence ID" value="KAK9090865.1"/>
    <property type="molecule type" value="Genomic_DNA"/>
</dbReference>
<keyword evidence="3" id="KW-1185">Reference proteome</keyword>
<proteinExistence type="predicted"/>
<sequence>MAFAGARLPNFCLNRIVAHIRERSSHVSSKPVCTPFKANGDQKNELFHSSDHTEKTSSVCGEDAKSDNQVGKRIMIVVDSSPEAKGALQWTLSHTASDQDTIILLYVSKSCVQGKNSDQTNPRIYEMLSSMRSFCHNKRPEVHIEVSFVIGNQKDKGAVIVDEAKKQGATLLVLGHKKRSMRWQLLMIWAGARFGSGATTGGGGGGGGGVVEYCIQNAHCMAIAVRRKSRRLGGYLITTKRHKDFWLLA</sequence>
<feature type="domain" description="UspA" evidence="1">
    <location>
        <begin position="72"/>
        <end position="226"/>
    </location>
</feature>
<dbReference type="PANTHER" id="PTHR47000">
    <property type="entry name" value="ADENINE NUCLEOTIDE ALPHA HYDROLASES-LIKE SUPERFAMILY PROTEIN"/>
    <property type="match status" value="1"/>
</dbReference>
<organism evidence="2 3">
    <name type="scientific">Stephania japonica</name>
    <dbReference type="NCBI Taxonomy" id="461633"/>
    <lineage>
        <taxon>Eukaryota</taxon>
        <taxon>Viridiplantae</taxon>
        <taxon>Streptophyta</taxon>
        <taxon>Embryophyta</taxon>
        <taxon>Tracheophyta</taxon>
        <taxon>Spermatophyta</taxon>
        <taxon>Magnoliopsida</taxon>
        <taxon>Ranunculales</taxon>
        <taxon>Menispermaceae</taxon>
        <taxon>Menispermoideae</taxon>
        <taxon>Cissampelideae</taxon>
        <taxon>Stephania</taxon>
    </lineage>
</organism>
<evidence type="ECO:0000313" key="3">
    <source>
        <dbReference type="Proteomes" id="UP001417504"/>
    </source>
</evidence>
<gene>
    <name evidence="2" type="ORF">Sjap_024042</name>
</gene>
<dbReference type="InterPro" id="IPR006016">
    <property type="entry name" value="UspA"/>
</dbReference>
<dbReference type="InterPro" id="IPR014729">
    <property type="entry name" value="Rossmann-like_a/b/a_fold"/>
</dbReference>
<dbReference type="AlphaFoldDB" id="A0AAP0ECQ9"/>
<dbReference type="PANTHER" id="PTHR47000:SF1">
    <property type="entry name" value="ADENINE NUCLEOTIDE ALPHA HYDROLASES-LIKE SUPERFAMILY PROTEIN"/>
    <property type="match status" value="1"/>
</dbReference>
<dbReference type="Proteomes" id="UP001417504">
    <property type="component" value="Unassembled WGS sequence"/>
</dbReference>
<protein>
    <recommendedName>
        <fullName evidence="1">UspA domain-containing protein</fullName>
    </recommendedName>
</protein>
<dbReference type="SUPFAM" id="SSF52402">
    <property type="entry name" value="Adenine nucleotide alpha hydrolases-like"/>
    <property type="match status" value="1"/>
</dbReference>
<evidence type="ECO:0000259" key="1">
    <source>
        <dbReference type="Pfam" id="PF00582"/>
    </source>
</evidence>
<dbReference type="Pfam" id="PF00582">
    <property type="entry name" value="Usp"/>
    <property type="match status" value="1"/>
</dbReference>